<sequence length="473" mass="51617">MSLPERLAIVDVETTGANPVRDRVTEIAILRVEHGRVVERWESLVNPGMPIPRMIQELIGITDAMVAGAPAFAELAATVRELLDGCVFVAHNARFDYGFIRNEFARAGGDFDAPVLCTVKLSRALHPEHHRHGLDALIARHGLQCDARHRAMGDTEALWQFARLVSESFPPERLAAAAARAMKAPARPPGLPEGAIEGLPETPGVYLLYGEAERLLFVGKGASLRARVMDHLSAAGRQGKDAALARAVRRVEWIETAGELGAALLEARLVREQRPLHNRQQRSADEAFALRLTPGRKRGAVVQRVRIAATDPADWEGLYGCFRERKEAESLLREFALLYRLCPRRLGLEPAGAGACQACQAKRCAGVCAGRESPEEHDARLAGALAAVRLKPWPWAGPVVVSEHCAHSGRSTSHLLDRWCLLGSADTPAELDALLDERRVPAFDADLSRILQRWFADPARMAAARALGGSTEP</sequence>
<dbReference type="InterPro" id="IPR000305">
    <property type="entry name" value="GIY-YIG_endonuc"/>
</dbReference>
<dbReference type="PANTHER" id="PTHR30231:SF37">
    <property type="entry name" value="EXODEOXYRIBONUCLEASE 10"/>
    <property type="match status" value="1"/>
</dbReference>
<protein>
    <recommendedName>
        <fullName evidence="1">DNA-directed DNA polymerase</fullName>
        <ecNumber evidence="1">2.7.7.7</ecNumber>
    </recommendedName>
</protein>
<evidence type="ECO:0000313" key="4">
    <source>
        <dbReference type="EMBL" id="MBD8504139.1"/>
    </source>
</evidence>
<reference evidence="5" key="1">
    <citation type="submission" date="2023-07" db="EMBL/GenBank/DDBJ databases">
        <title>Thauera sp. CAU 1555 isolated from sand of Yaerae Beach.</title>
        <authorList>
            <person name="Kim W."/>
        </authorList>
    </citation>
    <scope>NUCLEOTIDE SEQUENCE [LARGE SCALE GENOMIC DNA]</scope>
    <source>
        <strain evidence="5">CAU 1555</strain>
    </source>
</reference>
<dbReference type="RefSeq" id="WP_187718914.1">
    <property type="nucleotide sequence ID" value="NZ_JACTAH010000002.1"/>
</dbReference>
<evidence type="ECO:0000259" key="3">
    <source>
        <dbReference type="PROSITE" id="PS50164"/>
    </source>
</evidence>
<dbReference type="InterPro" id="IPR013520">
    <property type="entry name" value="Ribonucl_H"/>
</dbReference>
<dbReference type="Pfam" id="PF00929">
    <property type="entry name" value="RNase_T"/>
    <property type="match status" value="1"/>
</dbReference>
<evidence type="ECO:0000256" key="2">
    <source>
        <dbReference type="ARBA" id="ARBA00049244"/>
    </source>
</evidence>
<dbReference type="SUPFAM" id="SSF82771">
    <property type="entry name" value="GIY-YIG endonuclease"/>
    <property type="match status" value="1"/>
</dbReference>
<proteinExistence type="predicted"/>
<evidence type="ECO:0000313" key="5">
    <source>
        <dbReference type="Proteomes" id="UP000603602"/>
    </source>
</evidence>
<gene>
    <name evidence="4" type="ORF">IFO67_14680</name>
</gene>
<evidence type="ECO:0000256" key="1">
    <source>
        <dbReference type="ARBA" id="ARBA00012417"/>
    </source>
</evidence>
<accession>A0ABR9BDX4</accession>
<dbReference type="Gene3D" id="3.40.1440.10">
    <property type="entry name" value="GIY-YIG endonuclease"/>
    <property type="match status" value="1"/>
</dbReference>
<comment type="caution">
    <text evidence="4">The sequence shown here is derived from an EMBL/GenBank/DDBJ whole genome shotgun (WGS) entry which is preliminary data.</text>
</comment>
<dbReference type="PROSITE" id="PS50164">
    <property type="entry name" value="GIY_YIG"/>
    <property type="match status" value="1"/>
</dbReference>
<dbReference type="Proteomes" id="UP000603602">
    <property type="component" value="Unassembled WGS sequence"/>
</dbReference>
<keyword evidence="5" id="KW-1185">Reference proteome</keyword>
<feature type="domain" description="GIY-YIG" evidence="3">
    <location>
        <begin position="201"/>
        <end position="279"/>
    </location>
</feature>
<comment type="catalytic activity">
    <reaction evidence="2">
        <text>DNA(n) + a 2'-deoxyribonucleoside 5'-triphosphate = DNA(n+1) + diphosphate</text>
        <dbReference type="Rhea" id="RHEA:22508"/>
        <dbReference type="Rhea" id="RHEA-COMP:17339"/>
        <dbReference type="Rhea" id="RHEA-COMP:17340"/>
        <dbReference type="ChEBI" id="CHEBI:33019"/>
        <dbReference type="ChEBI" id="CHEBI:61560"/>
        <dbReference type="ChEBI" id="CHEBI:173112"/>
        <dbReference type="EC" id="2.7.7.7"/>
    </reaction>
</comment>
<dbReference type="InterPro" id="IPR047296">
    <property type="entry name" value="GIY-YIG_UvrC_Cho"/>
</dbReference>
<dbReference type="PANTHER" id="PTHR30231">
    <property type="entry name" value="DNA POLYMERASE III SUBUNIT EPSILON"/>
    <property type="match status" value="1"/>
</dbReference>
<dbReference type="SMART" id="SM00465">
    <property type="entry name" value="GIYc"/>
    <property type="match status" value="1"/>
</dbReference>
<name>A0ABR9BDX4_9RHOO</name>
<dbReference type="InterPro" id="IPR006054">
    <property type="entry name" value="DnaQ"/>
</dbReference>
<dbReference type="CDD" id="cd06127">
    <property type="entry name" value="DEDDh"/>
    <property type="match status" value="1"/>
</dbReference>
<dbReference type="SUPFAM" id="SSF53098">
    <property type="entry name" value="Ribonuclease H-like"/>
    <property type="match status" value="1"/>
</dbReference>
<dbReference type="Gene3D" id="3.30.420.10">
    <property type="entry name" value="Ribonuclease H-like superfamily/Ribonuclease H"/>
    <property type="match status" value="1"/>
</dbReference>
<dbReference type="NCBIfam" id="TIGR00573">
    <property type="entry name" value="dnaq"/>
    <property type="match status" value="1"/>
</dbReference>
<dbReference type="CDD" id="cd10434">
    <property type="entry name" value="GIY-YIG_UvrC_Cho"/>
    <property type="match status" value="1"/>
</dbReference>
<dbReference type="InterPro" id="IPR012337">
    <property type="entry name" value="RNaseH-like_sf"/>
</dbReference>
<dbReference type="EMBL" id="JACYTO010000002">
    <property type="protein sequence ID" value="MBD8504139.1"/>
    <property type="molecule type" value="Genomic_DNA"/>
</dbReference>
<dbReference type="EC" id="2.7.7.7" evidence="1"/>
<organism evidence="4 5">
    <name type="scientific">Thauera sedimentorum</name>
    <dbReference type="NCBI Taxonomy" id="2767595"/>
    <lineage>
        <taxon>Bacteria</taxon>
        <taxon>Pseudomonadati</taxon>
        <taxon>Pseudomonadota</taxon>
        <taxon>Betaproteobacteria</taxon>
        <taxon>Rhodocyclales</taxon>
        <taxon>Zoogloeaceae</taxon>
        <taxon>Thauera</taxon>
    </lineage>
</organism>
<dbReference type="InterPro" id="IPR036397">
    <property type="entry name" value="RNaseH_sf"/>
</dbReference>
<dbReference type="InterPro" id="IPR035901">
    <property type="entry name" value="GIY-YIG_endonuc_sf"/>
</dbReference>
<dbReference type="SMART" id="SM00479">
    <property type="entry name" value="EXOIII"/>
    <property type="match status" value="1"/>
</dbReference>